<keyword evidence="2" id="KW-1185">Reference proteome</keyword>
<reference evidence="1" key="1">
    <citation type="submission" date="2020-05" db="EMBL/GenBank/DDBJ databases">
        <title>Mycena genomes resolve the evolution of fungal bioluminescence.</title>
        <authorList>
            <person name="Tsai I.J."/>
        </authorList>
    </citation>
    <scope>NUCLEOTIDE SEQUENCE</scope>
    <source>
        <strain evidence="1">171206Taipei</strain>
    </source>
</reference>
<evidence type="ECO:0000313" key="1">
    <source>
        <dbReference type="EMBL" id="KAF7315990.1"/>
    </source>
</evidence>
<accession>A0A8H6TEG9</accession>
<dbReference type="OrthoDB" id="2900663at2759"/>
<organism evidence="1 2">
    <name type="scientific">Mycena indigotica</name>
    <dbReference type="NCBI Taxonomy" id="2126181"/>
    <lineage>
        <taxon>Eukaryota</taxon>
        <taxon>Fungi</taxon>
        <taxon>Dikarya</taxon>
        <taxon>Basidiomycota</taxon>
        <taxon>Agaricomycotina</taxon>
        <taxon>Agaricomycetes</taxon>
        <taxon>Agaricomycetidae</taxon>
        <taxon>Agaricales</taxon>
        <taxon>Marasmiineae</taxon>
        <taxon>Mycenaceae</taxon>
        <taxon>Mycena</taxon>
    </lineage>
</organism>
<comment type="caution">
    <text evidence="1">The sequence shown here is derived from an EMBL/GenBank/DDBJ whole genome shotgun (WGS) entry which is preliminary data.</text>
</comment>
<sequence>MDLAYFPRELECTILEVAANSDSTFIPTLLLVARRAHVWLEPLLYRQVYISTDPDFEWKRAQDAFFRIAASKAPSFLAKSVRFVILELQDRAQLSQHFLDCVYSALWLCTGVEEIAVNGSHILNIGPTLLPIFSAMPLRRLGVFLEDLIPHPTPMKGHAPAFSALTHLDVYDNEGHSSRSRDLVRIIPFLTALPNLTHLAIHVPLDSYHVKQILDGCSRLQILAFVTCAIYREPSPFMESVQYLAESLGDARILGTTFAEWMEVLSMVAPSFWRALDILIDQKKQGLIDDKHASTGDFWNKDTRDCIAKQIRGLI</sequence>
<gene>
    <name evidence="1" type="ORF">MIND_00116300</name>
</gene>
<dbReference type="SUPFAM" id="SSF52047">
    <property type="entry name" value="RNI-like"/>
    <property type="match status" value="1"/>
</dbReference>
<name>A0A8H6TEG9_9AGAR</name>
<dbReference type="GeneID" id="59340619"/>
<dbReference type="Proteomes" id="UP000636479">
    <property type="component" value="Unassembled WGS sequence"/>
</dbReference>
<dbReference type="EMBL" id="JACAZF010000001">
    <property type="protein sequence ID" value="KAF7315990.1"/>
    <property type="molecule type" value="Genomic_DNA"/>
</dbReference>
<evidence type="ECO:0000313" key="2">
    <source>
        <dbReference type="Proteomes" id="UP000636479"/>
    </source>
</evidence>
<proteinExistence type="predicted"/>
<dbReference type="AlphaFoldDB" id="A0A8H6TEG9"/>
<protein>
    <submittedName>
        <fullName evidence="1">Uncharacterized protein</fullName>
    </submittedName>
</protein>
<dbReference type="RefSeq" id="XP_037226013.1">
    <property type="nucleotide sequence ID" value="XM_037358103.1"/>
</dbReference>